<comment type="caution">
    <text evidence="11">The sequence shown here is derived from an EMBL/GenBank/DDBJ whole genome shotgun (WGS) entry which is preliminary data.</text>
</comment>
<dbReference type="EMBL" id="WUMV01000003">
    <property type="protein sequence ID" value="MXN65247.1"/>
    <property type="molecule type" value="Genomic_DNA"/>
</dbReference>
<dbReference type="InterPro" id="IPR002933">
    <property type="entry name" value="Peptidase_M20"/>
</dbReference>
<dbReference type="Pfam" id="PF07687">
    <property type="entry name" value="M20_dimer"/>
    <property type="match status" value="1"/>
</dbReference>
<evidence type="ECO:0000259" key="10">
    <source>
        <dbReference type="Pfam" id="PF07687"/>
    </source>
</evidence>
<dbReference type="Proteomes" id="UP000433101">
    <property type="component" value="Unassembled WGS sequence"/>
</dbReference>
<evidence type="ECO:0000256" key="6">
    <source>
        <dbReference type="ARBA" id="ARBA00022723"/>
    </source>
</evidence>
<keyword evidence="3" id="KW-0963">Cytoplasm</keyword>
<comment type="similarity">
    <text evidence="2">Belongs to the peptidase M20A family. ArgE subfamily.</text>
</comment>
<dbReference type="InterPro" id="IPR011650">
    <property type="entry name" value="Peptidase_M20_dimer"/>
</dbReference>
<gene>
    <name evidence="11" type="primary">argE</name>
    <name evidence="11" type="ORF">GR183_10080</name>
</gene>
<dbReference type="SUPFAM" id="SSF53187">
    <property type="entry name" value="Zn-dependent exopeptidases"/>
    <property type="match status" value="1"/>
</dbReference>
<dbReference type="InterPro" id="IPR036264">
    <property type="entry name" value="Bact_exopeptidase_dim_dom"/>
</dbReference>
<dbReference type="Pfam" id="PF01546">
    <property type="entry name" value="Peptidase_M20"/>
    <property type="match status" value="1"/>
</dbReference>
<dbReference type="CDD" id="cd03894">
    <property type="entry name" value="M20_ArgE"/>
    <property type="match status" value="1"/>
</dbReference>
<keyword evidence="7 11" id="KW-0378">Hydrolase</keyword>
<dbReference type="GO" id="GO:0006526">
    <property type="term" value="P:L-arginine biosynthetic process"/>
    <property type="evidence" value="ECO:0007669"/>
    <property type="project" value="UniProtKB-KW"/>
</dbReference>
<dbReference type="Gene3D" id="3.30.70.360">
    <property type="match status" value="1"/>
</dbReference>
<evidence type="ECO:0000313" key="11">
    <source>
        <dbReference type="EMBL" id="MXN65247.1"/>
    </source>
</evidence>
<evidence type="ECO:0000256" key="8">
    <source>
        <dbReference type="ARBA" id="ARBA00022833"/>
    </source>
</evidence>
<dbReference type="GO" id="GO:0008777">
    <property type="term" value="F:acetylornithine deacetylase activity"/>
    <property type="evidence" value="ECO:0007669"/>
    <property type="project" value="UniProtKB-EC"/>
</dbReference>
<keyword evidence="8" id="KW-0862">Zinc</keyword>
<evidence type="ECO:0000256" key="2">
    <source>
        <dbReference type="ARBA" id="ARBA00005691"/>
    </source>
</evidence>
<dbReference type="InterPro" id="IPR050072">
    <property type="entry name" value="Peptidase_M20A"/>
</dbReference>
<evidence type="ECO:0000256" key="5">
    <source>
        <dbReference type="ARBA" id="ARBA00022605"/>
    </source>
</evidence>
<sequence length="399" mass="43296">MGHGTRLPALEYDLDATRYSTEEMLARLVGFPTVSDRSNLDLIDFVRAYLGGFGIASELTFDETGEKANLHAVIGPRVDGGVVLSGHTDVVPVAGQNWSGDPFELTERDGKLFGRGTADMKSFAAIALSHVPRMMAANLKRPIHIALSYDEETGCLGAPRMIEAMMREGPRPAAVIVGEPTSMKVVDSHKGTMLLRTTVTGKSVHSSQLNRGVSAITAAARIVAWLDGRTRANIAETPKDSPFDPPYTTLHCGVLEGGTAHNIVARSAWFYTDVRSLPHESQDEWQERYETFVRSEIEPEMKARAAEAEIRIERVSAVPGLQPEENGAAEELARRLTGDNSRNVVVYGTEAGQFQAAGLSTIVCGPGSIDQAHQPDEFIEKAQLLAGEAFIRRLIGELT</sequence>
<dbReference type="NCBIfam" id="NF005710">
    <property type="entry name" value="PRK07522.1"/>
    <property type="match status" value="1"/>
</dbReference>
<evidence type="ECO:0000256" key="4">
    <source>
        <dbReference type="ARBA" id="ARBA00022571"/>
    </source>
</evidence>
<dbReference type="PANTHER" id="PTHR43808">
    <property type="entry name" value="ACETYLORNITHINE DEACETYLASE"/>
    <property type="match status" value="1"/>
</dbReference>
<dbReference type="NCBIfam" id="TIGR01892">
    <property type="entry name" value="AcOrn-deacetyl"/>
    <property type="match status" value="1"/>
</dbReference>
<evidence type="ECO:0000256" key="1">
    <source>
        <dbReference type="ARBA" id="ARBA00001947"/>
    </source>
</evidence>
<dbReference type="AlphaFoldDB" id="A0A7X3LUA5"/>
<name>A0A7X3LUA5_9HYPH</name>
<keyword evidence="4" id="KW-0055">Arginine biosynthesis</keyword>
<accession>A0A7X3LUA5</accession>
<dbReference type="PANTHER" id="PTHR43808:SF31">
    <property type="entry name" value="N-ACETYL-L-CITRULLINE DEACETYLASE"/>
    <property type="match status" value="1"/>
</dbReference>
<evidence type="ECO:0000256" key="7">
    <source>
        <dbReference type="ARBA" id="ARBA00022801"/>
    </source>
</evidence>
<dbReference type="InterPro" id="IPR010169">
    <property type="entry name" value="AcOrn-deacetyl"/>
</dbReference>
<evidence type="ECO:0000313" key="12">
    <source>
        <dbReference type="Proteomes" id="UP000433101"/>
    </source>
</evidence>
<dbReference type="InterPro" id="IPR001261">
    <property type="entry name" value="ArgE/DapE_CS"/>
</dbReference>
<dbReference type="PROSITE" id="PS00759">
    <property type="entry name" value="ARGE_DAPE_CPG2_2"/>
    <property type="match status" value="1"/>
</dbReference>
<protein>
    <submittedName>
        <fullName evidence="11">Acetylornithine deacetylase</fullName>
        <ecNumber evidence="11">3.5.1.16</ecNumber>
    </submittedName>
</protein>
<keyword evidence="12" id="KW-1185">Reference proteome</keyword>
<feature type="domain" description="Peptidase M20 dimerisation" evidence="10">
    <location>
        <begin position="188"/>
        <end position="297"/>
    </location>
</feature>
<proteinExistence type="inferred from homology"/>
<dbReference type="GO" id="GO:0046872">
    <property type="term" value="F:metal ion binding"/>
    <property type="evidence" value="ECO:0007669"/>
    <property type="project" value="UniProtKB-KW"/>
</dbReference>
<keyword evidence="6" id="KW-0479">Metal-binding</keyword>
<comment type="cofactor">
    <cofactor evidence="1">
        <name>Zn(2+)</name>
        <dbReference type="ChEBI" id="CHEBI:29105"/>
    </cofactor>
</comment>
<keyword evidence="5" id="KW-0028">Amino-acid biosynthesis</keyword>
<dbReference type="SUPFAM" id="SSF55031">
    <property type="entry name" value="Bacterial exopeptidase dimerisation domain"/>
    <property type="match status" value="1"/>
</dbReference>
<dbReference type="Gene3D" id="3.40.630.10">
    <property type="entry name" value="Zn peptidases"/>
    <property type="match status" value="1"/>
</dbReference>
<evidence type="ECO:0000256" key="9">
    <source>
        <dbReference type="ARBA" id="ARBA00023285"/>
    </source>
</evidence>
<evidence type="ECO:0000256" key="3">
    <source>
        <dbReference type="ARBA" id="ARBA00022490"/>
    </source>
</evidence>
<reference evidence="11 12" key="1">
    <citation type="submission" date="2019-12" db="EMBL/GenBank/DDBJ databases">
        <authorList>
            <person name="Li M."/>
        </authorList>
    </citation>
    <scope>NUCLEOTIDE SEQUENCE [LARGE SCALE GENOMIC DNA]</scope>
    <source>
        <strain evidence="11 12">GBMRC 2046</strain>
    </source>
</reference>
<dbReference type="EC" id="3.5.1.16" evidence="11"/>
<keyword evidence="9" id="KW-0170">Cobalt</keyword>
<organism evidence="11 12">
    <name type="scientific">Stappia sediminis</name>
    <dbReference type="NCBI Taxonomy" id="2692190"/>
    <lineage>
        <taxon>Bacteria</taxon>
        <taxon>Pseudomonadati</taxon>
        <taxon>Pseudomonadota</taxon>
        <taxon>Alphaproteobacteria</taxon>
        <taxon>Hyphomicrobiales</taxon>
        <taxon>Stappiaceae</taxon>
        <taxon>Stappia</taxon>
    </lineage>
</organism>